<sequence>MTMKITIRYSNGFAENAQTARVICHIGDEPYVQPALAKWGGPKEKWSMVPMKWIPVSVVVLPAPNPCVFTLSTDGTIGFGYGDYKEEQIDSSDEGPKSRGPLRELRVIDGQVYATGMGRQVYRRSAAGKWTRIDEGVGLARGVIEVAGFNSIDGVNENDCWAAGFLGEIWHYNGAAWKKQESGTRLNLHKVVAVQSNQVYCVGQKGQVLKYGGNSWQVIHNNAAIGDLWDAAWYDNTLYIATDKALYRLQNDQQLEAVVVDGINSFGHLHVADGTLWSFGTRQVASTGDGTNWITLPGFI</sequence>
<evidence type="ECO:0000313" key="1">
    <source>
        <dbReference type="EMBL" id="PSL29145.1"/>
    </source>
</evidence>
<name>A0A2P8G5H1_9BACT</name>
<evidence type="ECO:0008006" key="3">
    <source>
        <dbReference type="Google" id="ProtNLM"/>
    </source>
</evidence>
<protein>
    <recommendedName>
        <fullName evidence="3">Regulator of Chromosome Condensation (RCC1) repeat protein</fullName>
    </recommendedName>
</protein>
<reference evidence="1 2" key="1">
    <citation type="submission" date="2018-03" db="EMBL/GenBank/DDBJ databases">
        <title>Genomic Encyclopedia of Archaeal and Bacterial Type Strains, Phase II (KMG-II): from individual species to whole genera.</title>
        <authorList>
            <person name="Goeker M."/>
        </authorList>
    </citation>
    <scope>NUCLEOTIDE SEQUENCE [LARGE SCALE GENOMIC DNA]</scope>
    <source>
        <strain evidence="1 2">DSM 18107</strain>
    </source>
</reference>
<dbReference type="AlphaFoldDB" id="A0A2P8G5H1"/>
<evidence type="ECO:0000313" key="2">
    <source>
        <dbReference type="Proteomes" id="UP000240978"/>
    </source>
</evidence>
<comment type="caution">
    <text evidence="1">The sequence shown here is derived from an EMBL/GenBank/DDBJ whole genome shotgun (WGS) entry which is preliminary data.</text>
</comment>
<accession>A0A2P8G5H1</accession>
<keyword evidence="2" id="KW-1185">Reference proteome</keyword>
<dbReference type="EMBL" id="PYGK01000007">
    <property type="protein sequence ID" value="PSL29145.1"/>
    <property type="molecule type" value="Genomic_DNA"/>
</dbReference>
<proteinExistence type="predicted"/>
<organism evidence="1 2">
    <name type="scientific">Chitinophaga ginsengisoli</name>
    <dbReference type="NCBI Taxonomy" id="363837"/>
    <lineage>
        <taxon>Bacteria</taxon>
        <taxon>Pseudomonadati</taxon>
        <taxon>Bacteroidota</taxon>
        <taxon>Chitinophagia</taxon>
        <taxon>Chitinophagales</taxon>
        <taxon>Chitinophagaceae</taxon>
        <taxon>Chitinophaga</taxon>
    </lineage>
</organism>
<gene>
    <name evidence="1" type="ORF">CLV42_107292</name>
</gene>
<dbReference type="Proteomes" id="UP000240978">
    <property type="component" value="Unassembled WGS sequence"/>
</dbReference>